<reference evidence="2 3" key="1">
    <citation type="journal article" date="2024" name="BMC Genomics">
        <title>De novo assembly and annotation of Popillia japonica's genome with initial clues to its potential as an invasive pest.</title>
        <authorList>
            <person name="Cucini C."/>
            <person name="Boschi S."/>
            <person name="Funari R."/>
            <person name="Cardaioli E."/>
            <person name="Iannotti N."/>
            <person name="Marturano G."/>
            <person name="Paoli F."/>
            <person name="Bruttini M."/>
            <person name="Carapelli A."/>
            <person name="Frati F."/>
            <person name="Nardi F."/>
        </authorList>
    </citation>
    <scope>NUCLEOTIDE SEQUENCE [LARGE SCALE GENOMIC DNA]</scope>
    <source>
        <strain evidence="2">DMR45628</strain>
    </source>
</reference>
<organism evidence="2 3">
    <name type="scientific">Popillia japonica</name>
    <name type="common">Japanese beetle</name>
    <dbReference type="NCBI Taxonomy" id="7064"/>
    <lineage>
        <taxon>Eukaryota</taxon>
        <taxon>Metazoa</taxon>
        <taxon>Ecdysozoa</taxon>
        <taxon>Arthropoda</taxon>
        <taxon>Hexapoda</taxon>
        <taxon>Insecta</taxon>
        <taxon>Pterygota</taxon>
        <taxon>Neoptera</taxon>
        <taxon>Endopterygota</taxon>
        <taxon>Coleoptera</taxon>
        <taxon>Polyphaga</taxon>
        <taxon>Scarabaeiformia</taxon>
        <taxon>Scarabaeidae</taxon>
        <taxon>Rutelinae</taxon>
        <taxon>Popillia</taxon>
    </lineage>
</organism>
<evidence type="ECO:0000256" key="1">
    <source>
        <dbReference type="SAM" id="MobiDB-lite"/>
    </source>
</evidence>
<keyword evidence="3" id="KW-1185">Reference proteome</keyword>
<dbReference type="AlphaFoldDB" id="A0AAW1LAA2"/>
<evidence type="ECO:0000313" key="3">
    <source>
        <dbReference type="Proteomes" id="UP001458880"/>
    </source>
</evidence>
<protein>
    <submittedName>
        <fullName evidence="2">Uncharacterized protein</fullName>
    </submittedName>
</protein>
<evidence type="ECO:0000313" key="2">
    <source>
        <dbReference type="EMBL" id="KAK9730394.1"/>
    </source>
</evidence>
<proteinExistence type="predicted"/>
<sequence length="123" mass="15078">MHDILHNNPQFNLIATPCSSGIVQLKRTQKSEVIDASRKRHYNSPSSSDSSEKKYHTTKTKNYYQILLEIQKDKEKEKWHTKNYYQILLEIQKDKKKWHTERLQQKERMFIWFKEFIENQYKD</sequence>
<feature type="region of interest" description="Disordered" evidence="1">
    <location>
        <begin position="28"/>
        <end position="56"/>
    </location>
</feature>
<gene>
    <name evidence="2" type="ORF">QE152_g15262</name>
</gene>
<dbReference type="EMBL" id="JASPKY010000148">
    <property type="protein sequence ID" value="KAK9730394.1"/>
    <property type="molecule type" value="Genomic_DNA"/>
</dbReference>
<name>A0AAW1LAA2_POPJA</name>
<comment type="caution">
    <text evidence="2">The sequence shown here is derived from an EMBL/GenBank/DDBJ whole genome shotgun (WGS) entry which is preliminary data.</text>
</comment>
<dbReference type="Proteomes" id="UP001458880">
    <property type="component" value="Unassembled WGS sequence"/>
</dbReference>
<accession>A0AAW1LAA2</accession>